<name>A0A4R8HA17_9FIRM</name>
<evidence type="ECO:0000256" key="5">
    <source>
        <dbReference type="ARBA" id="ARBA00022448"/>
    </source>
</evidence>
<keyword evidence="6 10" id="KW-0592">Phosphate transport</keyword>
<comment type="subunit">
    <text evidence="4 10">The complex is composed of two ATP-binding proteins (PstB), two transmembrane proteins (PstC and PstA) and a solute-binding protein (PstS).</text>
</comment>
<dbReference type="EMBL" id="SOEG01000005">
    <property type="protein sequence ID" value="TDX52659.1"/>
    <property type="molecule type" value="Genomic_DNA"/>
</dbReference>
<dbReference type="Gene3D" id="3.40.190.10">
    <property type="entry name" value="Periplasmic binding protein-like II"/>
    <property type="match status" value="2"/>
</dbReference>
<evidence type="ECO:0000256" key="9">
    <source>
        <dbReference type="ARBA" id="ARBA00023288"/>
    </source>
</evidence>
<gene>
    <name evidence="12" type="ORF">C7959_10513</name>
</gene>
<reference evidence="12 13" key="1">
    <citation type="submission" date="2019-03" db="EMBL/GenBank/DDBJ databases">
        <title>Subsurface microbial communities from deep shales in Ohio and West Virginia, USA.</title>
        <authorList>
            <person name="Wrighton K."/>
        </authorList>
    </citation>
    <scope>NUCLEOTIDE SEQUENCE [LARGE SCALE GENOMIC DNA]</scope>
    <source>
        <strain evidence="12 13">MSL 6dP</strain>
    </source>
</reference>
<dbReference type="SUPFAM" id="SSF53850">
    <property type="entry name" value="Periplasmic binding protein-like II"/>
    <property type="match status" value="1"/>
</dbReference>
<keyword evidence="13" id="KW-1185">Reference proteome</keyword>
<evidence type="ECO:0000259" key="11">
    <source>
        <dbReference type="Pfam" id="PF12849"/>
    </source>
</evidence>
<dbReference type="GO" id="GO:0042301">
    <property type="term" value="F:phosphate ion binding"/>
    <property type="evidence" value="ECO:0007669"/>
    <property type="project" value="UniProtKB-UniRule"/>
</dbReference>
<sequence>MLRKKILLIVSLFAIITTLTACGQPQQGTEESQQGQNQAQGNKGYIQIKGSDTSVNLTQMWAEDYMENNDTSISVTGGGSGTGIAALINNKVDIANASRAMKDKEVKQAQDNGVEAVEIVVAMDGLSVIVNENNPIKDLTVDQIGSIFKGKITNWSEIGGPDKKINTYGRQSNSGTFVYFRDHVLNGDYTAEMNRMNGNAQLVEAVKADEGAIGYVGIGYVVKNGKVVEGLNVLNVAKDDNSEAASPLKAENVKTGNYPLARPLYQYTNGKPAGAILDFIKYELSENGQELAVKEGFYPVSPEYTEQNKRNLGE</sequence>
<evidence type="ECO:0000256" key="10">
    <source>
        <dbReference type="RuleBase" id="RU367119"/>
    </source>
</evidence>
<proteinExistence type="inferred from homology"/>
<keyword evidence="5 10" id="KW-0813">Transport</keyword>
<dbReference type="Proteomes" id="UP000295832">
    <property type="component" value="Unassembled WGS sequence"/>
</dbReference>
<feature type="signal peptide" evidence="10">
    <location>
        <begin position="1"/>
        <end position="23"/>
    </location>
</feature>
<comment type="function">
    <text evidence="1">Part of the ABC transporter complex PstSACB involved in phosphate import.</text>
</comment>
<evidence type="ECO:0000256" key="4">
    <source>
        <dbReference type="ARBA" id="ARBA00011529"/>
    </source>
</evidence>
<keyword evidence="10" id="KW-0472">Membrane</keyword>
<keyword evidence="8 10" id="KW-0564">Palmitate</keyword>
<dbReference type="PROSITE" id="PS51257">
    <property type="entry name" value="PROKAR_LIPOPROTEIN"/>
    <property type="match status" value="1"/>
</dbReference>
<keyword evidence="9 10" id="KW-0449">Lipoprotein</keyword>
<dbReference type="RefSeq" id="WP_134115346.1">
    <property type="nucleotide sequence ID" value="NZ_SOEG01000005.1"/>
</dbReference>
<dbReference type="InterPro" id="IPR050811">
    <property type="entry name" value="Phosphate_ABC_transporter"/>
</dbReference>
<dbReference type="NCBIfam" id="TIGR02136">
    <property type="entry name" value="ptsS_2"/>
    <property type="match status" value="1"/>
</dbReference>
<dbReference type="InterPro" id="IPR024370">
    <property type="entry name" value="PBP_domain"/>
</dbReference>
<feature type="chain" id="PRO_5027153478" description="Phosphate-binding protein" evidence="10">
    <location>
        <begin position="24"/>
        <end position="314"/>
    </location>
</feature>
<dbReference type="Pfam" id="PF12849">
    <property type="entry name" value="PBP_like_2"/>
    <property type="match status" value="1"/>
</dbReference>
<evidence type="ECO:0000256" key="2">
    <source>
        <dbReference type="ARBA" id="ARBA00004193"/>
    </source>
</evidence>
<comment type="function">
    <text evidence="10">Involved in the system for phosphate transport across the cytoplasmic membrane.</text>
</comment>
<evidence type="ECO:0000256" key="8">
    <source>
        <dbReference type="ARBA" id="ARBA00023139"/>
    </source>
</evidence>
<dbReference type="STRING" id="926561.GCA_000379025_00294"/>
<feature type="domain" description="PBP" evidence="11">
    <location>
        <begin position="38"/>
        <end position="286"/>
    </location>
</feature>
<evidence type="ECO:0000256" key="1">
    <source>
        <dbReference type="ARBA" id="ARBA00002841"/>
    </source>
</evidence>
<dbReference type="GO" id="GO:0005886">
    <property type="term" value="C:plasma membrane"/>
    <property type="evidence" value="ECO:0007669"/>
    <property type="project" value="UniProtKB-SubCell"/>
</dbReference>
<evidence type="ECO:0000313" key="12">
    <source>
        <dbReference type="EMBL" id="TDX52659.1"/>
    </source>
</evidence>
<dbReference type="PANTHER" id="PTHR30570">
    <property type="entry name" value="PERIPLASMIC PHOSPHATE BINDING COMPONENT OF PHOSPHATE ABC TRANSPORTER"/>
    <property type="match status" value="1"/>
</dbReference>
<evidence type="ECO:0000256" key="6">
    <source>
        <dbReference type="ARBA" id="ARBA00022592"/>
    </source>
</evidence>
<comment type="caution">
    <text evidence="12">The sequence shown here is derived from an EMBL/GenBank/DDBJ whole genome shotgun (WGS) entry which is preliminary data.</text>
</comment>
<evidence type="ECO:0000256" key="7">
    <source>
        <dbReference type="ARBA" id="ARBA00022729"/>
    </source>
</evidence>
<accession>A0A4R8HA17</accession>
<organism evidence="12 13">
    <name type="scientific">Orenia marismortui</name>
    <dbReference type="NCBI Taxonomy" id="46469"/>
    <lineage>
        <taxon>Bacteria</taxon>
        <taxon>Bacillati</taxon>
        <taxon>Bacillota</taxon>
        <taxon>Clostridia</taxon>
        <taxon>Halanaerobiales</taxon>
        <taxon>Halobacteroidaceae</taxon>
        <taxon>Orenia</taxon>
    </lineage>
</organism>
<keyword evidence="7 10" id="KW-0732">Signal</keyword>
<comment type="subcellular location">
    <subcellularLocation>
        <location evidence="2 10">Cell membrane</location>
        <topology evidence="2 10">Lipid-anchor</topology>
    </subcellularLocation>
</comment>
<dbReference type="GO" id="GO:0006817">
    <property type="term" value="P:phosphate ion transport"/>
    <property type="evidence" value="ECO:0007669"/>
    <property type="project" value="UniProtKB-UniRule"/>
</dbReference>
<dbReference type="CDD" id="cd13566">
    <property type="entry name" value="PBP2_phosphate"/>
    <property type="match status" value="1"/>
</dbReference>
<dbReference type="PANTHER" id="PTHR30570:SF1">
    <property type="entry name" value="PHOSPHATE-BINDING PROTEIN PSTS"/>
    <property type="match status" value="1"/>
</dbReference>
<dbReference type="InterPro" id="IPR011862">
    <property type="entry name" value="Phos-bd"/>
</dbReference>
<dbReference type="AlphaFoldDB" id="A0A4R8HA17"/>
<keyword evidence="10" id="KW-1003">Cell membrane</keyword>
<comment type="similarity">
    <text evidence="3 10">Belongs to the PstS family.</text>
</comment>
<evidence type="ECO:0000256" key="3">
    <source>
        <dbReference type="ARBA" id="ARBA00008725"/>
    </source>
</evidence>
<evidence type="ECO:0000313" key="13">
    <source>
        <dbReference type="Proteomes" id="UP000295832"/>
    </source>
</evidence>
<protein>
    <recommendedName>
        <fullName evidence="10">Phosphate-binding protein</fullName>
    </recommendedName>
</protein>